<dbReference type="PANTHER" id="PTHR33529">
    <property type="entry name" value="SLR0882 PROTEIN-RELATED"/>
    <property type="match status" value="1"/>
</dbReference>
<evidence type="ECO:0000256" key="2">
    <source>
        <dbReference type="ARBA" id="ARBA00004651"/>
    </source>
</evidence>
<gene>
    <name evidence="9" type="ORF">CEP48_00635</name>
</gene>
<keyword evidence="4" id="KW-1003">Cell membrane</keyword>
<evidence type="ECO:0000256" key="6">
    <source>
        <dbReference type="ARBA" id="ARBA00022989"/>
    </source>
</evidence>
<comment type="similarity">
    <text evidence="3">Belongs to the LptF/LptG family.</text>
</comment>
<comment type="function">
    <text evidence="1">Part of the ABC transporter complex LptBFG involved in the translocation of lipopolysaccharide (LPS) from the inner membrane to the outer membrane.</text>
</comment>
<keyword evidence="10" id="KW-1185">Reference proteome</keyword>
<dbReference type="GO" id="GO:0055085">
    <property type="term" value="P:transmembrane transport"/>
    <property type="evidence" value="ECO:0007669"/>
    <property type="project" value="InterPro"/>
</dbReference>
<reference evidence="9" key="1">
    <citation type="submission" date="2017-06" db="EMBL/GenBank/DDBJ databases">
        <title>Genome sequencing of pathogenic and non-pathogenic strains within Bisgaard taxon 40.</title>
        <authorList>
            <person name="Ladner J.T."/>
            <person name="Lovett S.P."/>
            <person name="Koroleva G."/>
            <person name="Lorch J.M."/>
        </authorList>
    </citation>
    <scope>NUCLEOTIDE SEQUENCE</scope>
    <source>
        <strain evidence="9">27576-1-I1</strain>
    </source>
</reference>
<keyword evidence="5" id="KW-0812">Transmembrane</keyword>
<comment type="subunit">
    <text evidence="8">Component of the lipopolysaccharide transport and assembly complex. The LptBFG transporter is composed of two ATP-binding proteins (LptB) and two transmembrane proteins (LptF and LptG).</text>
</comment>
<keyword evidence="7" id="KW-0472">Membrane</keyword>
<accession>A0A8D4IVW1</accession>
<proteinExistence type="inferred from homology"/>
<evidence type="ECO:0000256" key="7">
    <source>
        <dbReference type="ARBA" id="ARBA00023136"/>
    </source>
</evidence>
<comment type="subcellular location">
    <subcellularLocation>
        <location evidence="2">Cell membrane</location>
        <topology evidence="2">Multi-pass membrane protein</topology>
    </subcellularLocation>
</comment>
<organism evidence="9 10">
    <name type="scientific">Mergibacter septicus</name>
    <dbReference type="NCBI Taxonomy" id="221402"/>
    <lineage>
        <taxon>Bacteria</taxon>
        <taxon>Pseudomonadati</taxon>
        <taxon>Pseudomonadota</taxon>
        <taxon>Gammaproteobacteria</taxon>
        <taxon>Pasteurellales</taxon>
        <taxon>Pasteurellaceae</taxon>
        <taxon>Mergibacter</taxon>
    </lineage>
</organism>
<dbReference type="GO" id="GO:0043190">
    <property type="term" value="C:ATP-binding cassette (ABC) transporter complex"/>
    <property type="evidence" value="ECO:0007669"/>
    <property type="project" value="InterPro"/>
</dbReference>
<dbReference type="EMBL" id="CP022011">
    <property type="protein sequence ID" value="QDJ14034.1"/>
    <property type="molecule type" value="Genomic_DNA"/>
</dbReference>
<evidence type="ECO:0000256" key="4">
    <source>
        <dbReference type="ARBA" id="ARBA00022475"/>
    </source>
</evidence>
<dbReference type="PANTHER" id="PTHR33529:SF2">
    <property type="entry name" value="LIPOPOLYSACCHARIDE EXPORT SYSTEM PERMEASE PROTEIN LPTG"/>
    <property type="match status" value="1"/>
</dbReference>
<evidence type="ECO:0000256" key="1">
    <source>
        <dbReference type="ARBA" id="ARBA00002265"/>
    </source>
</evidence>
<dbReference type="GO" id="GO:0015920">
    <property type="term" value="P:lipopolysaccharide transport"/>
    <property type="evidence" value="ECO:0007669"/>
    <property type="project" value="TreeGrafter"/>
</dbReference>
<protein>
    <submittedName>
        <fullName evidence="9">Lipopolysaccharide ABC transporter permease LptG</fullName>
    </submittedName>
</protein>
<dbReference type="Proteomes" id="UP000955338">
    <property type="component" value="Chromosome"/>
</dbReference>
<dbReference type="Pfam" id="PF03739">
    <property type="entry name" value="LptF_LptG"/>
    <property type="match status" value="1"/>
</dbReference>
<dbReference type="InterPro" id="IPR030923">
    <property type="entry name" value="LptG"/>
</dbReference>
<evidence type="ECO:0000256" key="5">
    <source>
        <dbReference type="ARBA" id="ARBA00022692"/>
    </source>
</evidence>
<keyword evidence="6" id="KW-1133">Transmembrane helix</keyword>
<evidence type="ECO:0000313" key="9">
    <source>
        <dbReference type="EMBL" id="QDJ14034.1"/>
    </source>
</evidence>
<dbReference type="InterPro" id="IPR005495">
    <property type="entry name" value="LptG/LptF_permease"/>
</dbReference>
<dbReference type="NCBIfam" id="TIGR04408">
    <property type="entry name" value="LptG_lptG"/>
    <property type="match status" value="1"/>
</dbReference>
<evidence type="ECO:0000256" key="3">
    <source>
        <dbReference type="ARBA" id="ARBA00007725"/>
    </source>
</evidence>
<name>A0A8D4IVW1_9PAST</name>
<evidence type="ECO:0000256" key="8">
    <source>
        <dbReference type="ARBA" id="ARBA00026081"/>
    </source>
</evidence>
<sequence>MFKVLDRYIGKTIVIAIFFTLLLLAGLSTTIRFVEQFRSIGRGTYDIWQAIAYTLFSIPKDIEIMFPMAALIGALIGLGSLASGSELISMQAAGFSRLRIGLAVMKTSIPLIILMMIAGEWLVPHSEQTAKEIRYKAIRGTSLLSVQNGVWAKDGNNFIYIQKVTDKDKLQNIYVYQFNQKRQLITQLHADSAEYRNKQWWFSQMSQSTINKDHIETNNYFNFPWKTNLTPDKLGIVATEPSTLSITGLADYISFLQETGQDARRFQLNFWRKIFEPLSVGVMMLLALSFIFGPLRSVTMGARIVTGICFGFIFYITNEIFGPLSLVYNLPPLLGALLPSVLFLTITLWLFRHKK</sequence>
<dbReference type="RefSeq" id="WP_261919885.1">
    <property type="nucleotide sequence ID" value="NZ_CP022010.1"/>
</dbReference>
<dbReference type="AlphaFoldDB" id="A0A8D4IVW1"/>
<evidence type="ECO:0000313" key="10">
    <source>
        <dbReference type="Proteomes" id="UP000955338"/>
    </source>
</evidence>